<dbReference type="NCBIfam" id="NF002794">
    <property type="entry name" value="PRK02925.1"/>
    <property type="match status" value="1"/>
</dbReference>
<dbReference type="AlphaFoldDB" id="A0AAJ2HCX4"/>
<dbReference type="GO" id="GO:0019698">
    <property type="term" value="P:D-galacturonate catabolic process"/>
    <property type="evidence" value="ECO:0007669"/>
    <property type="project" value="TreeGrafter"/>
</dbReference>
<evidence type="ECO:0000256" key="3">
    <source>
        <dbReference type="ARBA" id="ARBA00008397"/>
    </source>
</evidence>
<dbReference type="Gene3D" id="1.10.2020.10">
    <property type="entry name" value="uronate isomerase, domain 2, chain A"/>
    <property type="match status" value="1"/>
</dbReference>
<comment type="caution">
    <text evidence="7">The sequence shown here is derived from an EMBL/GenBank/DDBJ whole genome shotgun (WGS) entry which is preliminary data.</text>
</comment>
<evidence type="ECO:0000256" key="5">
    <source>
        <dbReference type="ARBA" id="ARBA00020555"/>
    </source>
</evidence>
<dbReference type="GO" id="GO:0042840">
    <property type="term" value="P:D-glucuronate catabolic process"/>
    <property type="evidence" value="ECO:0007669"/>
    <property type="project" value="TreeGrafter"/>
</dbReference>
<protein>
    <recommendedName>
        <fullName evidence="5">Uronate isomerase</fullName>
        <ecNumber evidence="4">5.3.1.12</ecNumber>
    </recommendedName>
</protein>
<dbReference type="InterPro" id="IPR003766">
    <property type="entry name" value="Uronate_isomerase"/>
</dbReference>
<sequence>MTTTAALSRRLLPRDATERDAADRLYGLVASAPIISPHGHVDPAMIASNDAFRDPATLLVRDDHYVTRLLHADGVALDDLGIGASDFSEADARRVWRVFCERWHLFAGTASGYWLRSTLADVFAIAETPAESDADELFDRISGELQQERMRPKALLDAFGIAVLATTDAPLDPLDAHVALAEDDQVSTQVRPTFRPDAYLDPASRGWGERVDRLLASTGDHGYTGYLRALEHHRHRFVAHGATSADFGVLSAQTADLSDAEASRLFDRARAQALEAGEAELFLAHMLTESARMSVEDGLVMTVHAGVRRNHHSATLASFGADRGHDIPVPTTFVDPMRPLLERFGTEPGFQLILFTVDETTFSRELAPLAGFYPSVFIGAPWWFLDAPDSATRFRAATVETAGFYRGSGFIDDTRAFLSIPARHDMARRTDAAYLARLIADERVSSAEAERIIVDLQDAIPRRAFKL</sequence>
<dbReference type="RefSeq" id="WP_310891029.1">
    <property type="nucleotide sequence ID" value="NZ_BAAAGR010000001.1"/>
</dbReference>
<proteinExistence type="inferred from homology"/>
<dbReference type="Gene3D" id="3.20.20.140">
    <property type="entry name" value="Metal-dependent hydrolases"/>
    <property type="match status" value="1"/>
</dbReference>
<dbReference type="GeneID" id="301457807"/>
<comment type="similarity">
    <text evidence="3">Belongs to the metallo-dependent hydrolases superfamily. Uronate isomerase family.</text>
</comment>
<evidence type="ECO:0000256" key="4">
    <source>
        <dbReference type="ARBA" id="ARBA00012546"/>
    </source>
</evidence>
<evidence type="ECO:0000256" key="2">
    <source>
        <dbReference type="ARBA" id="ARBA00004892"/>
    </source>
</evidence>
<keyword evidence="6 7" id="KW-0413">Isomerase</keyword>
<accession>A0AAJ2HCX4</accession>
<dbReference type="PANTHER" id="PTHR30068">
    <property type="entry name" value="URONATE ISOMERASE"/>
    <property type="match status" value="1"/>
</dbReference>
<dbReference type="Proteomes" id="UP001183582">
    <property type="component" value="Unassembled WGS sequence"/>
</dbReference>
<dbReference type="EMBL" id="JAHWXH010000001">
    <property type="protein sequence ID" value="MDS0245207.1"/>
    <property type="molecule type" value="Genomic_DNA"/>
</dbReference>
<evidence type="ECO:0000256" key="1">
    <source>
        <dbReference type="ARBA" id="ARBA00001165"/>
    </source>
</evidence>
<name>A0AAJ2HCX4_9MICO</name>
<dbReference type="Pfam" id="PF02614">
    <property type="entry name" value="UxaC"/>
    <property type="match status" value="1"/>
</dbReference>
<comment type="catalytic activity">
    <reaction evidence="1">
        <text>D-glucuronate = D-fructuronate</text>
        <dbReference type="Rhea" id="RHEA:13049"/>
        <dbReference type="ChEBI" id="CHEBI:58720"/>
        <dbReference type="ChEBI" id="CHEBI:59863"/>
        <dbReference type="EC" id="5.3.1.12"/>
    </reaction>
</comment>
<gene>
    <name evidence="7" type="primary">uxaC</name>
    <name evidence="7" type="ORF">KZC50_06210</name>
</gene>
<comment type="pathway">
    <text evidence="2">Carbohydrate metabolism; pentose and glucuronate interconversion.</text>
</comment>
<dbReference type="PANTHER" id="PTHR30068:SF4">
    <property type="entry name" value="URONATE ISOMERASE"/>
    <property type="match status" value="1"/>
</dbReference>
<dbReference type="InterPro" id="IPR032466">
    <property type="entry name" value="Metal_Hydrolase"/>
</dbReference>
<dbReference type="EC" id="5.3.1.12" evidence="4"/>
<organism evidence="7 8">
    <name type="scientific">Microbacterium aurantiacum</name>
    <dbReference type="NCBI Taxonomy" id="162393"/>
    <lineage>
        <taxon>Bacteria</taxon>
        <taxon>Bacillati</taxon>
        <taxon>Actinomycetota</taxon>
        <taxon>Actinomycetes</taxon>
        <taxon>Micrococcales</taxon>
        <taxon>Microbacteriaceae</taxon>
        <taxon>Microbacterium</taxon>
    </lineage>
</organism>
<dbReference type="GO" id="GO:0008880">
    <property type="term" value="F:glucuronate isomerase activity"/>
    <property type="evidence" value="ECO:0007669"/>
    <property type="project" value="UniProtKB-EC"/>
</dbReference>
<evidence type="ECO:0000313" key="8">
    <source>
        <dbReference type="Proteomes" id="UP001183582"/>
    </source>
</evidence>
<evidence type="ECO:0000313" key="7">
    <source>
        <dbReference type="EMBL" id="MDS0245207.1"/>
    </source>
</evidence>
<reference evidence="7 8" key="1">
    <citation type="submission" date="2021-06" db="EMBL/GenBank/DDBJ databases">
        <title>Genome-based taxonomic framework of Microbacterium strains isolated from marine environment, the description of four new species and reclassification of four preexisting species.</title>
        <authorList>
            <person name="Lee S.D."/>
            <person name="Kim S.-M."/>
            <person name="Byeon Y.-S."/>
            <person name="Yang H.L."/>
            <person name="Kim I.S."/>
        </authorList>
    </citation>
    <scope>NUCLEOTIDE SEQUENCE [LARGE SCALE GENOMIC DNA]</scope>
    <source>
        <strain evidence="7 8">KACC 20514</strain>
    </source>
</reference>
<dbReference type="SUPFAM" id="SSF51556">
    <property type="entry name" value="Metallo-dependent hydrolases"/>
    <property type="match status" value="1"/>
</dbReference>
<evidence type="ECO:0000256" key="6">
    <source>
        <dbReference type="ARBA" id="ARBA00023235"/>
    </source>
</evidence>